<evidence type="ECO:0000256" key="3">
    <source>
        <dbReference type="ARBA" id="ARBA00022692"/>
    </source>
</evidence>
<evidence type="ECO:0000256" key="8">
    <source>
        <dbReference type="ARBA" id="ARBA00023027"/>
    </source>
</evidence>
<dbReference type="Gramene" id="TKV95635">
    <property type="protein sequence ID" value="TKV95635"/>
    <property type="gene ID" value="SEVIR_9G375900v2"/>
</dbReference>
<sequence length="377" mass="42011">MGSQRDGDGSVDRPAKARWCAVTGGRGFMARHLVAALVRSGEWNVRVTDLAPTIVLGPGESEGLLGDALRDGRAVYASVDVCNLDQLIEAFEGVDVVFHTAAADPGKNNLQLHYKVNVEGTKSVIDACKICKVKRLIHTSSSAVVFDGVHGLFNVDESLPYPDKQFPDAYARTKAEAEKFVMKANGIDDLLTCCIRPGAIFGPGDMILPTLDQYGQTLFIIGDGKNYDDFVYVENVVHGHICADRTLSTMKGAQRSGGKAYFITNMEPMNMWDFLYMVQEELGYKRLFKIRIPLLIIKPISYLVEWGYKVFYHYGMCQPHILTPARIKYTTLNRTFSCNKAIEELGYKPTVTIMDGLKATVESYIQLKNKNISRERK</sequence>
<evidence type="ECO:0000256" key="2">
    <source>
        <dbReference type="ARBA" id="ARBA00009219"/>
    </source>
</evidence>
<dbReference type="SUPFAM" id="SSF51735">
    <property type="entry name" value="NAD(P)-binding Rossmann-fold domains"/>
    <property type="match status" value="1"/>
</dbReference>
<dbReference type="Proteomes" id="UP000298652">
    <property type="component" value="Chromosome 9"/>
</dbReference>
<evidence type="ECO:0000256" key="12">
    <source>
        <dbReference type="ARBA" id="ARBA00023221"/>
    </source>
</evidence>
<dbReference type="GO" id="GO:0016616">
    <property type="term" value="F:oxidoreductase activity, acting on the CH-OH group of donors, NAD or NADP as acceptor"/>
    <property type="evidence" value="ECO:0007669"/>
    <property type="project" value="InterPro"/>
</dbReference>
<evidence type="ECO:0000256" key="14">
    <source>
        <dbReference type="RuleBase" id="RU004475"/>
    </source>
</evidence>
<keyword evidence="9" id="KW-0443">Lipid metabolism</keyword>
<keyword evidence="10" id="KW-0472">Membrane</keyword>
<proteinExistence type="inferred from homology"/>
<dbReference type="PANTHER" id="PTHR10366">
    <property type="entry name" value="NAD DEPENDENT EPIMERASE/DEHYDRATASE"/>
    <property type="match status" value="1"/>
</dbReference>
<keyword evidence="4" id="KW-0752">Steroid biosynthesis</keyword>
<evidence type="ECO:0000256" key="1">
    <source>
        <dbReference type="ARBA" id="ARBA00004127"/>
    </source>
</evidence>
<evidence type="ECO:0000259" key="15">
    <source>
        <dbReference type="Pfam" id="PF01073"/>
    </source>
</evidence>
<keyword evidence="7" id="KW-0756">Sterol biosynthesis</keyword>
<evidence type="ECO:0000256" key="5">
    <source>
        <dbReference type="ARBA" id="ARBA00022989"/>
    </source>
</evidence>
<dbReference type="GO" id="GO:0012505">
    <property type="term" value="C:endomembrane system"/>
    <property type="evidence" value="ECO:0007669"/>
    <property type="project" value="UniProtKB-SubCell"/>
</dbReference>
<evidence type="ECO:0000313" key="16">
    <source>
        <dbReference type="EMBL" id="TKV95635.1"/>
    </source>
</evidence>
<keyword evidence="3" id="KW-0812">Transmembrane</keyword>
<comment type="subcellular location">
    <subcellularLocation>
        <location evidence="1">Endomembrane system</location>
        <topology evidence="1">Multi-pass membrane protein</topology>
    </subcellularLocation>
</comment>
<dbReference type="InterPro" id="IPR002225">
    <property type="entry name" value="3Beta_OHSteriod_DH/Estase"/>
</dbReference>
<dbReference type="EMBL" id="CM016560">
    <property type="protein sequence ID" value="TKV95635.1"/>
    <property type="molecule type" value="Genomic_DNA"/>
</dbReference>
<keyword evidence="11" id="KW-1207">Sterol metabolism</keyword>
<feature type="domain" description="3-beta hydroxysteroid dehydrogenase/isomerase" evidence="15">
    <location>
        <begin position="21"/>
        <end position="293"/>
    </location>
</feature>
<evidence type="ECO:0000256" key="7">
    <source>
        <dbReference type="ARBA" id="ARBA00023011"/>
    </source>
</evidence>
<keyword evidence="4" id="KW-0444">Lipid biosynthesis</keyword>
<protein>
    <recommendedName>
        <fullName evidence="15">3-beta hydroxysteroid dehydrogenase/isomerase domain-containing protein</fullName>
    </recommendedName>
</protein>
<keyword evidence="12" id="KW-0753">Steroid metabolism</keyword>
<dbReference type="InterPro" id="IPR036291">
    <property type="entry name" value="NAD(P)-bd_dom_sf"/>
</dbReference>
<evidence type="ECO:0000256" key="11">
    <source>
        <dbReference type="ARBA" id="ARBA00023166"/>
    </source>
</evidence>
<dbReference type="AlphaFoldDB" id="A0A4V6D1Q6"/>
<dbReference type="FunFam" id="3.40.50.720:FF:000273">
    <property type="entry name" value="Reticulon-like protein"/>
    <property type="match status" value="1"/>
</dbReference>
<keyword evidence="6 14" id="KW-0560">Oxidoreductase</keyword>
<evidence type="ECO:0000313" key="17">
    <source>
        <dbReference type="Proteomes" id="UP000298652"/>
    </source>
</evidence>
<evidence type="ECO:0000256" key="4">
    <source>
        <dbReference type="ARBA" id="ARBA00022955"/>
    </source>
</evidence>
<gene>
    <name evidence="16" type="ORF">SEVIR_9G375900v2</name>
</gene>
<dbReference type="InterPro" id="IPR050425">
    <property type="entry name" value="NAD(P)_dehydrat-like"/>
</dbReference>
<evidence type="ECO:0000256" key="13">
    <source>
        <dbReference type="ARBA" id="ARBA00060653"/>
    </source>
</evidence>
<accession>A0A4V6D1Q6</accession>
<keyword evidence="8" id="KW-0520">NAD</keyword>
<evidence type="ECO:0000256" key="6">
    <source>
        <dbReference type="ARBA" id="ARBA00023002"/>
    </source>
</evidence>
<dbReference type="OMA" id="GDHFKRG"/>
<evidence type="ECO:0000256" key="9">
    <source>
        <dbReference type="ARBA" id="ARBA00023098"/>
    </source>
</evidence>
<dbReference type="PANTHER" id="PTHR10366:SF829">
    <property type="entry name" value="NAD DEPENDENT EPIMERASE_DEHYDRATASE FAMILY PROTEIN, EXPRESSED"/>
    <property type="match status" value="1"/>
</dbReference>
<comment type="similarity">
    <text evidence="2 14">Belongs to the 3-beta-HSD family.</text>
</comment>
<organism evidence="16 17">
    <name type="scientific">Setaria viridis</name>
    <name type="common">Green bristlegrass</name>
    <name type="synonym">Setaria italica subsp. viridis</name>
    <dbReference type="NCBI Taxonomy" id="4556"/>
    <lineage>
        <taxon>Eukaryota</taxon>
        <taxon>Viridiplantae</taxon>
        <taxon>Streptophyta</taxon>
        <taxon>Embryophyta</taxon>
        <taxon>Tracheophyta</taxon>
        <taxon>Spermatophyta</taxon>
        <taxon>Magnoliopsida</taxon>
        <taxon>Liliopsida</taxon>
        <taxon>Poales</taxon>
        <taxon>Poaceae</taxon>
        <taxon>PACMAD clade</taxon>
        <taxon>Panicoideae</taxon>
        <taxon>Panicodae</taxon>
        <taxon>Paniceae</taxon>
        <taxon>Cenchrinae</taxon>
        <taxon>Setaria</taxon>
    </lineage>
</organism>
<evidence type="ECO:0000256" key="10">
    <source>
        <dbReference type="ARBA" id="ARBA00023136"/>
    </source>
</evidence>
<keyword evidence="5" id="KW-1133">Transmembrane helix</keyword>
<dbReference type="GO" id="GO:0016126">
    <property type="term" value="P:sterol biosynthetic process"/>
    <property type="evidence" value="ECO:0007669"/>
    <property type="project" value="UniProtKB-KW"/>
</dbReference>
<dbReference type="Gene3D" id="3.40.50.720">
    <property type="entry name" value="NAD(P)-binding Rossmann-like Domain"/>
    <property type="match status" value="1"/>
</dbReference>
<reference evidence="16" key="1">
    <citation type="submission" date="2019-03" db="EMBL/GenBank/DDBJ databases">
        <title>WGS assembly of Setaria viridis.</title>
        <authorList>
            <person name="Huang P."/>
            <person name="Jenkins J."/>
            <person name="Grimwood J."/>
            <person name="Barry K."/>
            <person name="Healey A."/>
            <person name="Mamidi S."/>
            <person name="Sreedasyam A."/>
            <person name="Shu S."/>
            <person name="Feldman M."/>
            <person name="Wu J."/>
            <person name="Yu Y."/>
            <person name="Chen C."/>
            <person name="Johnson J."/>
            <person name="Rokhsar D."/>
            <person name="Baxter I."/>
            <person name="Schmutz J."/>
            <person name="Brutnell T."/>
            <person name="Kellogg E."/>
        </authorList>
    </citation>
    <scope>NUCLEOTIDE SEQUENCE [LARGE SCALE GENOMIC DNA]</scope>
</reference>
<name>A0A4V6D1Q6_SETVI</name>
<keyword evidence="17" id="KW-1185">Reference proteome</keyword>
<comment type="pathway">
    <text evidence="13">Steroid biosynthesis; zymosterol biosynthesis; zymosterol from lanosterol: step 4/6.</text>
</comment>
<dbReference type="Pfam" id="PF01073">
    <property type="entry name" value="3Beta_HSD"/>
    <property type="match status" value="1"/>
</dbReference>